<dbReference type="Gene3D" id="1.10.10.60">
    <property type="entry name" value="Homeodomain-like"/>
    <property type="match status" value="1"/>
</dbReference>
<keyword evidence="2" id="KW-0804">Transcription</keyword>
<dbReference type="Pfam" id="PF02909">
    <property type="entry name" value="TetR_C_1"/>
    <property type="match status" value="1"/>
</dbReference>
<protein>
    <submittedName>
        <fullName evidence="5">TetR/AcrR family transcriptional regulator C-terminal domain-containing protein</fullName>
    </submittedName>
</protein>
<reference evidence="5 6" key="1">
    <citation type="submission" date="2023-08" db="EMBL/GenBank/DDBJ databases">
        <authorList>
            <person name="Folkvardsen B D."/>
            <person name="Norman A."/>
        </authorList>
    </citation>
    <scope>NUCLEOTIDE SEQUENCE [LARGE SCALE GENOMIC DNA]</scope>
    <source>
        <strain evidence="5 6">Mu0053</strain>
    </source>
</reference>
<accession>A0ABM9L936</accession>
<dbReference type="Proteomes" id="UP001190465">
    <property type="component" value="Chromosome"/>
</dbReference>
<proteinExistence type="predicted"/>
<dbReference type="RefSeq" id="WP_308480583.1">
    <property type="nucleotide sequence ID" value="NZ_OY726397.1"/>
</dbReference>
<name>A0ABM9L936_9MYCO</name>
<dbReference type="InterPro" id="IPR004111">
    <property type="entry name" value="Repressor_TetR_C"/>
</dbReference>
<dbReference type="SUPFAM" id="SSF48498">
    <property type="entry name" value="Tetracyclin repressor-like, C-terminal domain"/>
    <property type="match status" value="1"/>
</dbReference>
<gene>
    <name evidence="5" type="ORF">MU0053_000214</name>
</gene>
<sequence length="233" mass="24624">MTRRRDDPAAPHAAATGGETRRRGRPPKIDHAQIVAAARSIAPADLTMKAVADALGVDRTSLHYYVGDRDGLLELVVADLFETELGRTELPEDGSWPDVVRAYAKAIHRGVLNVHATGTHFRLRGTGSLALAERVLHALTAAGFGVDDAGRILTLVSGIAFSAAHDLLGGEQSKLHQHPEVARALNELADADFPLLGAVVANRAALEAAADDFDFGLDVVIAGLQQKLAANRG</sequence>
<evidence type="ECO:0000256" key="2">
    <source>
        <dbReference type="ARBA" id="ARBA00023163"/>
    </source>
</evidence>
<dbReference type="SUPFAM" id="SSF46689">
    <property type="entry name" value="Homeodomain-like"/>
    <property type="match status" value="1"/>
</dbReference>
<evidence type="ECO:0000313" key="5">
    <source>
        <dbReference type="EMBL" id="CAJ1494939.1"/>
    </source>
</evidence>
<evidence type="ECO:0000256" key="1">
    <source>
        <dbReference type="ARBA" id="ARBA00023015"/>
    </source>
</evidence>
<dbReference type="EMBL" id="OY726397">
    <property type="protein sequence ID" value="CAJ1494939.1"/>
    <property type="molecule type" value="Genomic_DNA"/>
</dbReference>
<feature type="region of interest" description="Disordered" evidence="3">
    <location>
        <begin position="1"/>
        <end position="28"/>
    </location>
</feature>
<evidence type="ECO:0000259" key="4">
    <source>
        <dbReference type="Pfam" id="PF02909"/>
    </source>
</evidence>
<keyword evidence="6" id="KW-1185">Reference proteome</keyword>
<dbReference type="Gene3D" id="1.10.357.10">
    <property type="entry name" value="Tetracycline Repressor, domain 2"/>
    <property type="match status" value="1"/>
</dbReference>
<dbReference type="InterPro" id="IPR009057">
    <property type="entry name" value="Homeodomain-like_sf"/>
</dbReference>
<dbReference type="InterPro" id="IPR036271">
    <property type="entry name" value="Tet_transcr_reg_TetR-rel_C_sf"/>
</dbReference>
<keyword evidence="1" id="KW-0805">Transcription regulation</keyword>
<evidence type="ECO:0000256" key="3">
    <source>
        <dbReference type="SAM" id="MobiDB-lite"/>
    </source>
</evidence>
<organism evidence="5 6">
    <name type="scientific">[Mycobacterium] burgundiense</name>
    <dbReference type="NCBI Taxonomy" id="3064286"/>
    <lineage>
        <taxon>Bacteria</taxon>
        <taxon>Bacillati</taxon>
        <taxon>Actinomycetota</taxon>
        <taxon>Actinomycetes</taxon>
        <taxon>Mycobacteriales</taxon>
        <taxon>Mycobacteriaceae</taxon>
        <taxon>Mycolicibacterium</taxon>
    </lineage>
</organism>
<feature type="domain" description="Tetracycline repressor TetR C-terminal" evidence="4">
    <location>
        <begin position="91"/>
        <end position="227"/>
    </location>
</feature>
<evidence type="ECO:0000313" key="6">
    <source>
        <dbReference type="Proteomes" id="UP001190465"/>
    </source>
</evidence>